<evidence type="ECO:0000256" key="3">
    <source>
        <dbReference type="ARBA" id="ARBA00022519"/>
    </source>
</evidence>
<feature type="transmembrane region" description="Helical" evidence="8">
    <location>
        <begin position="136"/>
        <end position="157"/>
    </location>
</feature>
<evidence type="ECO:0000256" key="2">
    <source>
        <dbReference type="ARBA" id="ARBA00022475"/>
    </source>
</evidence>
<evidence type="ECO:0000256" key="6">
    <source>
        <dbReference type="ARBA" id="ARBA00023136"/>
    </source>
</evidence>
<dbReference type="GO" id="GO:0015744">
    <property type="term" value="P:succinate transport"/>
    <property type="evidence" value="ECO:0007669"/>
    <property type="project" value="TreeGrafter"/>
</dbReference>
<dbReference type="PANTHER" id="PTHR34390">
    <property type="entry name" value="UPF0442 PROTEIN YJJB-RELATED"/>
    <property type="match status" value="1"/>
</dbReference>
<keyword evidence="4 8" id="KW-0812">Transmembrane</keyword>
<dbReference type="EMBL" id="UPXZ01000034">
    <property type="protein sequence ID" value="VBB46694.1"/>
    <property type="molecule type" value="Genomic_DNA"/>
</dbReference>
<name>A0A653AG79_9BACT</name>
<keyword evidence="2" id="KW-1003">Cell membrane</keyword>
<dbReference type="Pfam" id="PF12821">
    <property type="entry name" value="ThrE_2"/>
    <property type="match status" value="1"/>
</dbReference>
<dbReference type="AlphaFoldDB" id="A0A653AG79"/>
<evidence type="ECO:0000256" key="1">
    <source>
        <dbReference type="ARBA" id="ARBA00004651"/>
    </source>
</evidence>
<feature type="transmembrane region" description="Helical" evidence="8">
    <location>
        <begin position="12"/>
        <end position="29"/>
    </location>
</feature>
<organism evidence="10">
    <name type="scientific">uncultured Paludibacter sp</name>
    <dbReference type="NCBI Taxonomy" id="497635"/>
    <lineage>
        <taxon>Bacteria</taxon>
        <taxon>Pseudomonadati</taxon>
        <taxon>Bacteroidota</taxon>
        <taxon>Bacteroidia</taxon>
        <taxon>Bacteroidales</taxon>
        <taxon>Paludibacteraceae</taxon>
        <taxon>Paludibacter</taxon>
        <taxon>environmental samples</taxon>
    </lineage>
</organism>
<evidence type="ECO:0000256" key="7">
    <source>
        <dbReference type="ARBA" id="ARBA00034125"/>
    </source>
</evidence>
<dbReference type="InterPro" id="IPR024528">
    <property type="entry name" value="ThrE_2"/>
</dbReference>
<dbReference type="PANTHER" id="PTHR34390:SF1">
    <property type="entry name" value="SUCCINATE TRANSPORTER SUBUNIT YJJB-RELATED"/>
    <property type="match status" value="1"/>
</dbReference>
<dbReference type="GO" id="GO:0005886">
    <property type="term" value="C:plasma membrane"/>
    <property type="evidence" value="ECO:0007669"/>
    <property type="project" value="UniProtKB-SubCell"/>
</dbReference>
<evidence type="ECO:0000256" key="5">
    <source>
        <dbReference type="ARBA" id="ARBA00022989"/>
    </source>
</evidence>
<keyword evidence="5 8" id="KW-1133">Transmembrane helix</keyword>
<gene>
    <name evidence="10" type="ORF">TRIP_D40010</name>
</gene>
<comment type="subcellular location">
    <subcellularLocation>
        <location evidence="1">Cell membrane</location>
        <topology evidence="1">Multi-pass membrane protein</topology>
    </subcellularLocation>
</comment>
<dbReference type="InterPro" id="IPR050539">
    <property type="entry name" value="ThrE_Dicarb/AminoAcid_Exp"/>
</dbReference>
<reference evidence="10" key="1">
    <citation type="submission" date="2018-07" db="EMBL/GenBank/DDBJ databases">
        <authorList>
            <consortium name="Genoscope - CEA"/>
            <person name="William W."/>
        </authorList>
    </citation>
    <scope>NUCLEOTIDE SEQUENCE</scope>
    <source>
        <strain evidence="10">IK1</strain>
    </source>
</reference>
<feature type="transmembrane region" description="Helical" evidence="8">
    <location>
        <begin position="60"/>
        <end position="84"/>
    </location>
</feature>
<feature type="transmembrane region" description="Helical" evidence="8">
    <location>
        <begin position="35"/>
        <end position="53"/>
    </location>
</feature>
<evidence type="ECO:0000259" key="9">
    <source>
        <dbReference type="Pfam" id="PF12821"/>
    </source>
</evidence>
<evidence type="ECO:0000256" key="4">
    <source>
        <dbReference type="ARBA" id="ARBA00022692"/>
    </source>
</evidence>
<accession>A0A653AG79</accession>
<protein>
    <recommendedName>
        <fullName evidence="9">Threonine/Serine exporter ThrE domain-containing protein</fullName>
    </recommendedName>
</protein>
<keyword evidence="6 8" id="KW-0472">Membrane</keyword>
<evidence type="ECO:0000313" key="10">
    <source>
        <dbReference type="EMBL" id="VBB46694.1"/>
    </source>
</evidence>
<proteinExistence type="inferred from homology"/>
<keyword evidence="3" id="KW-0997">Cell inner membrane</keyword>
<feature type="domain" description="Threonine/Serine exporter ThrE" evidence="9">
    <location>
        <begin position="15"/>
        <end position="154"/>
    </location>
</feature>
<evidence type="ECO:0000256" key="8">
    <source>
        <dbReference type="SAM" id="Phobius"/>
    </source>
</evidence>
<sequence length="182" mass="20095">MDPLFNIISEIWEEIVLSMIVSLGFAMLFNTPRRALWIVALLGGIGFMIKLALMQTIMPGVDVVAASLGAFAVGFLAVYFSHVVHTPPIVFTIPAVINMIPGKYGYQFMIGLMKIVTSPGDIMLQNELISETINKGLKTGFITLGLAFGIIAPMLLLNTYTVKDKDLNKILARRLKKTFHHK</sequence>
<comment type="similarity">
    <text evidence="7">Belongs to the ThrE exporter (TC 2.A.79) family.</text>
</comment>